<dbReference type="GO" id="GO:0098552">
    <property type="term" value="C:side of membrane"/>
    <property type="evidence" value="ECO:0007669"/>
    <property type="project" value="UniProtKB-KW"/>
</dbReference>
<accession>F9WBP1</accession>
<keyword evidence="8" id="KW-0449">Lipoprotein</keyword>
<evidence type="ECO:0000256" key="6">
    <source>
        <dbReference type="ARBA" id="ARBA00023136"/>
    </source>
</evidence>
<evidence type="ECO:0000259" key="10">
    <source>
        <dbReference type="Pfam" id="PF13206"/>
    </source>
</evidence>
<comment type="function">
    <text evidence="1">VSG forms a coat on the surface of the parasite. The trypanosome evades the immune response of the host by expressing a series of antigenically distinct VSGs from an estimated 1000 VSG genes.</text>
</comment>
<feature type="chain" id="PRO_5003394657" evidence="9">
    <location>
        <begin position="23"/>
        <end position="425"/>
    </location>
</feature>
<evidence type="ECO:0000313" key="11">
    <source>
        <dbReference type="EMBL" id="CCD14674.1"/>
    </source>
</evidence>
<organism evidence="11 12">
    <name type="scientific">Trypanosoma congolense (strain IL3000)</name>
    <dbReference type="NCBI Taxonomy" id="1068625"/>
    <lineage>
        <taxon>Eukaryota</taxon>
        <taxon>Discoba</taxon>
        <taxon>Euglenozoa</taxon>
        <taxon>Kinetoplastea</taxon>
        <taxon>Metakinetoplastina</taxon>
        <taxon>Trypanosomatida</taxon>
        <taxon>Trypanosomatidae</taxon>
        <taxon>Trypanosoma</taxon>
        <taxon>Nannomonas</taxon>
    </lineage>
</organism>
<feature type="signal peptide" evidence="9">
    <location>
        <begin position="1"/>
        <end position="22"/>
    </location>
</feature>
<proteinExistence type="predicted"/>
<sequence length="425" mass="46855">MLFRSRIVLETLLLGFVLQAYGQMKDGSNAKQYGILCDIYNVAANSPSFLYDPSEIEKIRDEIDVINASLSQDGSFSEMSDPEFQENLTGKFKFRNNNEASKWNRWTNAVKKVSSNSTNFMKIPSTNLSIKRARKKLINIVKQVETIIDTIKAANAAASLDRIKKDFGDVIGQVGDHTTAIDRAKSCGKPGDRSSGAPGEKAGIFLIMDFLCLCGVSSSNSVRNVCGYDVKDISWDTNRWSGKGLSDDTGGETWKILREGCGNRGKQKLANSIAGYEALGEFLTAISKETTIAGENKPGLFGSVYSGRDPTCQDKGEGCSGQKCKGGGACVYYGGKRKDGGKDIPWVQKFRSGLEKLEKIQNINASITADITLLKMLRIHAEEIYEDAKASLELEEENHEIYTAYNTTVSRSHKPYFVFPWILLT</sequence>
<keyword evidence="6" id="KW-0472">Membrane</keyword>
<evidence type="ECO:0000256" key="9">
    <source>
        <dbReference type="SAM" id="SignalP"/>
    </source>
</evidence>
<keyword evidence="5 9" id="KW-0732">Signal</keyword>
<comment type="subcellular location">
    <subcellularLocation>
        <location evidence="2">Cell membrane</location>
        <topology evidence="2">Lipid-anchor</topology>
        <topology evidence="2">GPI-anchor</topology>
    </subcellularLocation>
</comment>
<evidence type="ECO:0000313" key="12">
    <source>
        <dbReference type="Proteomes" id="UP000000702"/>
    </source>
</evidence>
<dbReference type="VEuPathDB" id="TriTrypDB:TcIL3000_0_52700"/>
<evidence type="ECO:0000256" key="8">
    <source>
        <dbReference type="ARBA" id="ARBA00023288"/>
    </source>
</evidence>
<evidence type="ECO:0000256" key="4">
    <source>
        <dbReference type="ARBA" id="ARBA00022622"/>
    </source>
</evidence>
<dbReference type="GO" id="GO:0005886">
    <property type="term" value="C:plasma membrane"/>
    <property type="evidence" value="ECO:0007669"/>
    <property type="project" value="UniProtKB-SubCell"/>
</dbReference>
<dbReference type="EMBL" id="CAEQ01001604">
    <property type="protein sequence ID" value="CCD14674.1"/>
    <property type="molecule type" value="Genomic_DNA"/>
</dbReference>
<evidence type="ECO:0000256" key="3">
    <source>
        <dbReference type="ARBA" id="ARBA00022475"/>
    </source>
</evidence>
<dbReference type="AlphaFoldDB" id="F9WBP1"/>
<comment type="caution">
    <text evidence="11">The sequence shown here is derived from an EMBL/GenBank/DDBJ whole genome shotgun (WGS) entry which is preliminary data.</text>
</comment>
<reference evidence="11 12" key="2">
    <citation type="journal article" date="2012" name="Proc. Natl. Acad. Sci. U.S.A.">
        <title>Antigenic diversity is generated by distinct evolutionary mechanisms in African trypanosome species.</title>
        <authorList>
            <person name="Jackson A.P."/>
            <person name="Berry A."/>
            <person name="Aslett M."/>
            <person name="Allison H.C."/>
            <person name="Burton P."/>
            <person name="Vavrova-Anderson J."/>
            <person name="Brown R."/>
            <person name="Browne H."/>
            <person name="Corton N."/>
            <person name="Hauser H."/>
            <person name="Gamble J."/>
            <person name="Gilderthorp R."/>
            <person name="Marcello L."/>
            <person name="McQuillan J."/>
            <person name="Otto T.D."/>
            <person name="Quail M.A."/>
            <person name="Sanders M.J."/>
            <person name="van Tonder A."/>
            <person name="Ginger M.L."/>
            <person name="Field M.C."/>
            <person name="Barry J.D."/>
            <person name="Hertz-Fowler C."/>
            <person name="Berriman M."/>
        </authorList>
    </citation>
    <scope>NUCLEOTIDE SEQUENCE [LARGE SCALE GENOMIC DNA]</scope>
    <source>
        <strain evidence="11 12">IL3000</strain>
    </source>
</reference>
<evidence type="ECO:0000256" key="7">
    <source>
        <dbReference type="ARBA" id="ARBA00023180"/>
    </source>
</evidence>
<dbReference type="InterPro" id="IPR025932">
    <property type="entry name" value="Trypano_VSG_B_N_dom"/>
</dbReference>
<keyword evidence="3" id="KW-1003">Cell membrane</keyword>
<protein>
    <submittedName>
        <fullName evidence="11">Variant surface glycoprotein</fullName>
    </submittedName>
</protein>
<keyword evidence="12" id="KW-1185">Reference proteome</keyword>
<reference evidence="12" key="1">
    <citation type="submission" date="2011-07" db="EMBL/GenBank/DDBJ databases">
        <title>Divergent evolution of antigenic variation in African trypanosomes.</title>
        <authorList>
            <person name="Jackson A.P."/>
            <person name="Berry A."/>
            <person name="Allison H.C."/>
            <person name="Burton P."/>
            <person name="Anderson J."/>
            <person name="Aslett M."/>
            <person name="Brown R."/>
            <person name="Corton N."/>
            <person name="Harris D."/>
            <person name="Hauser H."/>
            <person name="Gamble J."/>
            <person name="Gilderthorp R."/>
            <person name="McQuillan J."/>
            <person name="Quail M.A."/>
            <person name="Sanders M."/>
            <person name="Van Tonder A."/>
            <person name="Ginger M.L."/>
            <person name="Donelson J.E."/>
            <person name="Field M.C."/>
            <person name="Barry J.D."/>
            <person name="Berriman M."/>
            <person name="Hertz-Fowler C."/>
        </authorList>
    </citation>
    <scope>NUCLEOTIDE SEQUENCE [LARGE SCALE GENOMIC DNA]</scope>
    <source>
        <strain evidence="12">IL3000</strain>
    </source>
</reference>
<dbReference type="Proteomes" id="UP000000702">
    <property type="component" value="Unassembled WGS sequence"/>
</dbReference>
<feature type="domain" description="Trypanosome variant surface glycoprotein B-type N-terminal" evidence="10">
    <location>
        <begin position="12"/>
        <end position="367"/>
    </location>
</feature>
<evidence type="ECO:0000256" key="2">
    <source>
        <dbReference type="ARBA" id="ARBA00004609"/>
    </source>
</evidence>
<evidence type="ECO:0000256" key="1">
    <source>
        <dbReference type="ARBA" id="ARBA00002523"/>
    </source>
</evidence>
<dbReference type="Pfam" id="PF13206">
    <property type="entry name" value="VSG_B"/>
    <property type="match status" value="1"/>
</dbReference>
<name>F9WBP1_TRYCI</name>
<keyword evidence="7" id="KW-0325">Glycoprotein</keyword>
<gene>
    <name evidence="11" type="ORF">TCIL3000_0_52700</name>
</gene>
<keyword evidence="4" id="KW-0336">GPI-anchor</keyword>
<evidence type="ECO:0000256" key="5">
    <source>
        <dbReference type="ARBA" id="ARBA00022729"/>
    </source>
</evidence>